<sequence length="186" mass="20700">MTLLHGCCSNIGWDQVGANLPHHILYGHLAPFGNITFLWPYPAIISLPGQFPYLQPQRALWGLGPLQPVGRNPRPTVRTPRRTLQLISLAIHGGYQKTIQGPQPPGPAGVELAMISGLSQGPFSEVIHHSIGCKGIKYFNTPWTNQLVHTGSNQLYLYALGPIEPIHIPLWELNQTVQHSRWPELY</sequence>
<keyword evidence="2" id="KW-1185">Reference proteome</keyword>
<dbReference type="AlphaFoldDB" id="A0A9Q3H6C9"/>
<evidence type="ECO:0000313" key="2">
    <source>
        <dbReference type="Proteomes" id="UP000765509"/>
    </source>
</evidence>
<dbReference type="EMBL" id="AVOT02011784">
    <property type="protein sequence ID" value="MBW0492852.1"/>
    <property type="molecule type" value="Genomic_DNA"/>
</dbReference>
<protein>
    <submittedName>
        <fullName evidence="1">Uncharacterized protein</fullName>
    </submittedName>
</protein>
<organism evidence="1 2">
    <name type="scientific">Austropuccinia psidii MF-1</name>
    <dbReference type="NCBI Taxonomy" id="1389203"/>
    <lineage>
        <taxon>Eukaryota</taxon>
        <taxon>Fungi</taxon>
        <taxon>Dikarya</taxon>
        <taxon>Basidiomycota</taxon>
        <taxon>Pucciniomycotina</taxon>
        <taxon>Pucciniomycetes</taxon>
        <taxon>Pucciniales</taxon>
        <taxon>Sphaerophragmiaceae</taxon>
        <taxon>Austropuccinia</taxon>
    </lineage>
</organism>
<accession>A0A9Q3H6C9</accession>
<proteinExistence type="predicted"/>
<evidence type="ECO:0000313" key="1">
    <source>
        <dbReference type="EMBL" id="MBW0492852.1"/>
    </source>
</evidence>
<gene>
    <name evidence="1" type="ORF">O181_032567</name>
</gene>
<reference evidence="1" key="1">
    <citation type="submission" date="2021-03" db="EMBL/GenBank/DDBJ databases">
        <title>Draft genome sequence of rust myrtle Austropuccinia psidii MF-1, a brazilian biotype.</title>
        <authorList>
            <person name="Quecine M.C."/>
            <person name="Pachon D.M.R."/>
            <person name="Bonatelli M.L."/>
            <person name="Correr F.H."/>
            <person name="Franceschini L.M."/>
            <person name="Leite T.F."/>
            <person name="Margarido G.R.A."/>
            <person name="Almeida C.A."/>
            <person name="Ferrarezi J.A."/>
            <person name="Labate C.A."/>
        </authorList>
    </citation>
    <scope>NUCLEOTIDE SEQUENCE</scope>
    <source>
        <strain evidence="1">MF-1</strain>
    </source>
</reference>
<name>A0A9Q3H6C9_9BASI</name>
<dbReference type="Proteomes" id="UP000765509">
    <property type="component" value="Unassembled WGS sequence"/>
</dbReference>
<comment type="caution">
    <text evidence="1">The sequence shown here is derived from an EMBL/GenBank/DDBJ whole genome shotgun (WGS) entry which is preliminary data.</text>
</comment>